<evidence type="ECO:0000313" key="3">
    <source>
        <dbReference type="Proteomes" id="UP001341840"/>
    </source>
</evidence>
<feature type="compositionally biased region" description="Basic and acidic residues" evidence="1">
    <location>
        <begin position="40"/>
        <end position="51"/>
    </location>
</feature>
<feature type="region of interest" description="Disordered" evidence="1">
    <location>
        <begin position="1"/>
        <end position="135"/>
    </location>
</feature>
<reference evidence="2 3" key="1">
    <citation type="journal article" date="2023" name="Plants (Basel)">
        <title>Bridging the Gap: Combining Genomics and Transcriptomics Approaches to Understand Stylosanthes scabra, an Orphan Legume from the Brazilian Caatinga.</title>
        <authorList>
            <person name="Ferreira-Neto J.R.C."/>
            <person name="da Silva M.D."/>
            <person name="Binneck E."/>
            <person name="de Melo N.F."/>
            <person name="da Silva R.H."/>
            <person name="de Melo A.L.T.M."/>
            <person name="Pandolfi V."/>
            <person name="Bustamante F.O."/>
            <person name="Brasileiro-Vidal A.C."/>
            <person name="Benko-Iseppon A.M."/>
        </authorList>
    </citation>
    <scope>NUCLEOTIDE SEQUENCE [LARGE SCALE GENOMIC DNA]</scope>
    <source>
        <tissue evidence="2">Leaves</tissue>
    </source>
</reference>
<proteinExistence type="predicted"/>
<accession>A0ABU6XI93</accession>
<keyword evidence="3" id="KW-1185">Reference proteome</keyword>
<gene>
    <name evidence="2" type="ORF">PIB30_048384</name>
</gene>
<feature type="compositionally biased region" description="Polar residues" evidence="1">
    <location>
        <begin position="301"/>
        <end position="314"/>
    </location>
</feature>
<dbReference type="EMBL" id="JASCZI010211765">
    <property type="protein sequence ID" value="MED6196535.1"/>
    <property type="molecule type" value="Genomic_DNA"/>
</dbReference>
<dbReference type="PANTHER" id="PTHR34468:SF2">
    <property type="entry name" value="MICROTUBULE-ASSOCIATED FUTSCH-LIKE PROTEIN"/>
    <property type="match status" value="1"/>
</dbReference>
<feature type="compositionally biased region" description="Basic and acidic residues" evidence="1">
    <location>
        <begin position="278"/>
        <end position="297"/>
    </location>
</feature>
<feature type="compositionally biased region" description="Basic and acidic residues" evidence="1">
    <location>
        <begin position="317"/>
        <end position="344"/>
    </location>
</feature>
<evidence type="ECO:0000313" key="2">
    <source>
        <dbReference type="EMBL" id="MED6196535.1"/>
    </source>
</evidence>
<comment type="caution">
    <text evidence="2">The sequence shown here is derived from an EMBL/GenBank/DDBJ whole genome shotgun (WGS) entry which is preliminary data.</text>
</comment>
<feature type="compositionally biased region" description="Low complexity" evidence="1">
    <location>
        <begin position="120"/>
        <end position="130"/>
    </location>
</feature>
<feature type="compositionally biased region" description="Low complexity" evidence="1">
    <location>
        <begin position="10"/>
        <end position="26"/>
    </location>
</feature>
<name>A0ABU6XI93_9FABA</name>
<feature type="compositionally biased region" description="Polar residues" evidence="1">
    <location>
        <begin position="218"/>
        <end position="230"/>
    </location>
</feature>
<dbReference type="PANTHER" id="PTHR34468">
    <property type="entry name" value="MICROTUBULE-ASSOCIATED FUTSCH-LIKE PROTEIN"/>
    <property type="match status" value="1"/>
</dbReference>
<feature type="region of interest" description="Disordered" evidence="1">
    <location>
        <begin position="215"/>
        <end position="375"/>
    </location>
</feature>
<evidence type="ECO:0000256" key="1">
    <source>
        <dbReference type="SAM" id="MobiDB-lite"/>
    </source>
</evidence>
<organism evidence="2 3">
    <name type="scientific">Stylosanthes scabra</name>
    <dbReference type="NCBI Taxonomy" id="79078"/>
    <lineage>
        <taxon>Eukaryota</taxon>
        <taxon>Viridiplantae</taxon>
        <taxon>Streptophyta</taxon>
        <taxon>Embryophyta</taxon>
        <taxon>Tracheophyta</taxon>
        <taxon>Spermatophyta</taxon>
        <taxon>Magnoliopsida</taxon>
        <taxon>eudicotyledons</taxon>
        <taxon>Gunneridae</taxon>
        <taxon>Pentapetalae</taxon>
        <taxon>rosids</taxon>
        <taxon>fabids</taxon>
        <taxon>Fabales</taxon>
        <taxon>Fabaceae</taxon>
        <taxon>Papilionoideae</taxon>
        <taxon>50 kb inversion clade</taxon>
        <taxon>dalbergioids sensu lato</taxon>
        <taxon>Dalbergieae</taxon>
        <taxon>Pterocarpus clade</taxon>
        <taxon>Stylosanthes</taxon>
    </lineage>
</organism>
<dbReference type="Proteomes" id="UP001341840">
    <property type="component" value="Unassembled WGS sequence"/>
</dbReference>
<protein>
    <submittedName>
        <fullName evidence="2">Uncharacterized protein</fullName>
    </submittedName>
</protein>
<sequence>MEELIKEQPSADASGASCSAGNSGSARPKLQRYALRSSIKSKEQKQPDAPDRSISAESNTKRGRITPSVSKSVGVLDFSGKEKSSSVKPPRRLSIPVKSVATPGPKGVGNITPISETRTRTQSRSQTPSSDVSRTSSRIKFNLLTSASYWLNQIKLCETAAKHSLSLGFFKLALEAGCEPFQRMQDELKSYVQRNQLADLGQQVKELFESYKIEENPEQLQSQSQVSEAISQVPEDGTRSSDDEVQCTSSSSMATGKLKPKCLDTDSAHLTPVSATESTKKESNRKDTSGSRLRESLRIYSANSKLAGNTGNRKSVQKSEKPSKNQGKMKGDVKKDGKKSDAKEVPSLTEDNIPGNKENMDAQANEGISLTEEVV</sequence>